<dbReference type="Proteomes" id="UP000026962">
    <property type="component" value="Chromosome 1"/>
</dbReference>
<dbReference type="PANTHER" id="PTHR44586:SF17">
    <property type="entry name" value="DUF295 DOMAIN-CONTAINING PROTEIN"/>
    <property type="match status" value="1"/>
</dbReference>
<evidence type="ECO:0000259" key="2">
    <source>
        <dbReference type="Pfam" id="PF03478"/>
    </source>
</evidence>
<dbReference type="EnsemblPlants" id="OPUNC01G13530.1">
    <property type="protein sequence ID" value="OPUNC01G13530.1"/>
    <property type="gene ID" value="OPUNC01G13530"/>
</dbReference>
<feature type="compositionally biased region" description="Low complexity" evidence="1">
    <location>
        <begin position="175"/>
        <end position="186"/>
    </location>
</feature>
<feature type="domain" description="KIB1-4 beta-propeller" evidence="2">
    <location>
        <begin position="254"/>
        <end position="383"/>
    </location>
</feature>
<feature type="compositionally biased region" description="Polar residues" evidence="1">
    <location>
        <begin position="230"/>
        <end position="239"/>
    </location>
</feature>
<feature type="domain" description="KIB1-4 beta-propeller" evidence="2">
    <location>
        <begin position="46"/>
        <end position="123"/>
    </location>
</feature>
<sequence length="392" mass="44083">MDGEIILVAGRCGHPAPPLHRQPLPDHAPGRRPATVWRRFDLNDKQELITNKVTVFKLDLAKQELVQIKDLRDHASFVSFGSSFFLSVKESPVLTPNCVYLAHDNVKIGTLEKDIVKEVAVYNIQVDALVDHPSKAMVKHSPEIDINAEEPLDPWKEKSPRSAAATVMIGRTCRRTCSSPSSPRWRSQLRRRLPDHGTTTTRRRAGWASAPATTTAPASSPPRLPATEWPPSTASTGNLYRTPPLPDVPPDCLEYDDCFFDDNDGMLYAVIRCVAGEVHAIDLNSPAPVVNVICTQHFRESEYIYCNSYIVRAPWGDLRRVWRRFDVDDDDEEETAPRTDQVMVYRIDPATKDHVLIKDLRGHALFVSFSSYFFVSVEDFPVITPKPCLPCS</sequence>
<dbReference type="HOGENOM" id="CLU_704726_0_0_1"/>
<reference evidence="3" key="1">
    <citation type="submission" date="2015-04" db="UniProtKB">
        <authorList>
            <consortium name="EnsemblPlants"/>
        </authorList>
    </citation>
    <scope>IDENTIFICATION</scope>
</reference>
<protein>
    <recommendedName>
        <fullName evidence="2">KIB1-4 beta-propeller domain-containing protein</fullName>
    </recommendedName>
</protein>
<accession>A0A0E0JHX6</accession>
<dbReference type="AlphaFoldDB" id="A0A0E0JHX6"/>
<feature type="compositionally biased region" description="Low complexity" evidence="1">
    <location>
        <begin position="208"/>
        <end position="218"/>
    </location>
</feature>
<evidence type="ECO:0000256" key="1">
    <source>
        <dbReference type="SAM" id="MobiDB-lite"/>
    </source>
</evidence>
<evidence type="ECO:0000313" key="4">
    <source>
        <dbReference type="Proteomes" id="UP000026962"/>
    </source>
</evidence>
<name>A0A0E0JHX6_ORYPU</name>
<dbReference type="Gramene" id="OPUNC01G13530.1">
    <property type="protein sequence ID" value="OPUNC01G13530.1"/>
    <property type="gene ID" value="OPUNC01G13530"/>
</dbReference>
<reference evidence="3" key="2">
    <citation type="submission" date="2018-05" db="EMBL/GenBank/DDBJ databases">
        <title>OpunRS2 (Oryza punctata Reference Sequence Version 2).</title>
        <authorList>
            <person name="Zhang J."/>
            <person name="Kudrna D."/>
            <person name="Lee S."/>
            <person name="Talag J."/>
            <person name="Welchert J."/>
            <person name="Wing R.A."/>
        </authorList>
    </citation>
    <scope>NUCLEOTIDE SEQUENCE [LARGE SCALE GENOMIC DNA]</scope>
</reference>
<feature type="region of interest" description="Disordered" evidence="1">
    <location>
        <begin position="174"/>
        <end position="243"/>
    </location>
</feature>
<dbReference type="PANTHER" id="PTHR44586">
    <property type="entry name" value="F-BOX DOMAIN CONTAINING PROTEIN, EXPRESSED"/>
    <property type="match status" value="1"/>
</dbReference>
<dbReference type="Pfam" id="PF03478">
    <property type="entry name" value="Beta-prop_KIB1-4"/>
    <property type="match status" value="2"/>
</dbReference>
<evidence type="ECO:0000313" key="3">
    <source>
        <dbReference type="EnsemblPlants" id="OPUNC01G13530.1"/>
    </source>
</evidence>
<dbReference type="InterPro" id="IPR005174">
    <property type="entry name" value="KIB1-4_b-propeller"/>
</dbReference>
<keyword evidence="4" id="KW-1185">Reference proteome</keyword>
<dbReference type="STRING" id="4537.A0A0E0JHX6"/>
<proteinExistence type="predicted"/>
<organism evidence="3">
    <name type="scientific">Oryza punctata</name>
    <name type="common">Red rice</name>
    <dbReference type="NCBI Taxonomy" id="4537"/>
    <lineage>
        <taxon>Eukaryota</taxon>
        <taxon>Viridiplantae</taxon>
        <taxon>Streptophyta</taxon>
        <taxon>Embryophyta</taxon>
        <taxon>Tracheophyta</taxon>
        <taxon>Spermatophyta</taxon>
        <taxon>Magnoliopsida</taxon>
        <taxon>Liliopsida</taxon>
        <taxon>Poales</taxon>
        <taxon>Poaceae</taxon>
        <taxon>BOP clade</taxon>
        <taxon>Oryzoideae</taxon>
        <taxon>Oryzeae</taxon>
        <taxon>Oryzinae</taxon>
        <taxon>Oryza</taxon>
    </lineage>
</organism>